<dbReference type="InterPro" id="IPR051233">
    <property type="entry name" value="Desulfoferrodoxin_SOR"/>
</dbReference>
<name>A0ABR5SET8_9BACT</name>
<keyword evidence="2" id="KW-0813">Transport</keyword>
<evidence type="ECO:0000256" key="3">
    <source>
        <dbReference type="ARBA" id="ARBA00022723"/>
    </source>
</evidence>
<dbReference type="InterPro" id="IPR036073">
    <property type="entry name" value="Desulfoferrodoxin_Fe-bd_dom_sf"/>
</dbReference>
<dbReference type="InterPro" id="IPR002742">
    <property type="entry name" value="Desulfoferrodoxin_Fe-bd_dom"/>
</dbReference>
<keyword evidence="7" id="KW-0560">Oxidoreductase</keyword>
<comment type="caution">
    <text evidence="7">The sequence shown here is derived from an EMBL/GenBank/DDBJ whole genome shotgun (WGS) entry which is preliminary data.</text>
</comment>
<organism evidence="7 8">
    <name type="scientific">Candidatus Magnetominusculus xianensis</name>
    <dbReference type="NCBI Taxonomy" id="1748249"/>
    <lineage>
        <taxon>Bacteria</taxon>
        <taxon>Pseudomonadati</taxon>
        <taxon>Nitrospirota</taxon>
        <taxon>Nitrospiria</taxon>
        <taxon>Nitrospirales</taxon>
        <taxon>Nitrospiraceae</taxon>
        <taxon>Candidatus Magnetominusculus</taxon>
    </lineage>
</organism>
<sequence length="144" mass="15719">MNRREFISGVAAAGVVLAASKLSTADDKTEPLRLKSEGNPTELEQKHVPLIMAPEKAKAGQWIDVNVKVGFMKEHPSTPEHWITYIKLLADDKEIAKAEYPTGGIAAGSVSFKIKLDKAVKLEAVERCNLHGTWISTPVKIDVS</sequence>
<dbReference type="Pfam" id="PF01880">
    <property type="entry name" value="Desulfoferrodox"/>
    <property type="match status" value="1"/>
</dbReference>
<dbReference type="EC" id="1.15.1.2" evidence="7"/>
<dbReference type="EMBL" id="LNQR01000066">
    <property type="protein sequence ID" value="KWT85025.1"/>
    <property type="molecule type" value="Genomic_DNA"/>
</dbReference>
<evidence type="ECO:0000256" key="2">
    <source>
        <dbReference type="ARBA" id="ARBA00022448"/>
    </source>
</evidence>
<keyword evidence="8" id="KW-1185">Reference proteome</keyword>
<dbReference type="RefSeq" id="WP_085052454.1">
    <property type="nucleotide sequence ID" value="NZ_LNQR01000066.1"/>
</dbReference>
<dbReference type="PANTHER" id="PTHR36541:SF1">
    <property type="entry name" value="SUPEROXIDE REDUCTASE-RELATED"/>
    <property type="match status" value="1"/>
</dbReference>
<dbReference type="Gene3D" id="2.60.40.730">
    <property type="entry name" value="SOR catalytic domain"/>
    <property type="match status" value="1"/>
</dbReference>
<gene>
    <name evidence="7" type="ORF">ASN18_1843</name>
</gene>
<keyword evidence="5" id="KW-0408">Iron</keyword>
<evidence type="ECO:0000256" key="5">
    <source>
        <dbReference type="ARBA" id="ARBA00023004"/>
    </source>
</evidence>
<protein>
    <submittedName>
        <fullName evidence="7">Desulfoferrodoxin</fullName>
        <ecNumber evidence="7">1.15.1.2</ecNumber>
    </submittedName>
</protein>
<proteinExistence type="inferred from homology"/>
<keyword evidence="4" id="KW-0249">Electron transport</keyword>
<dbReference type="SUPFAM" id="SSF49367">
    <property type="entry name" value="Superoxide reductase-like"/>
    <property type="match status" value="1"/>
</dbReference>
<evidence type="ECO:0000313" key="7">
    <source>
        <dbReference type="EMBL" id="KWT85025.1"/>
    </source>
</evidence>
<accession>A0ABR5SET8</accession>
<reference evidence="7 8" key="1">
    <citation type="submission" date="2015-11" db="EMBL/GenBank/DDBJ databases">
        <authorList>
            <person name="Lin W."/>
        </authorList>
    </citation>
    <scope>NUCLEOTIDE SEQUENCE [LARGE SCALE GENOMIC DNA]</scope>
    <source>
        <strain evidence="7 8">HCH-1</strain>
    </source>
</reference>
<comment type="similarity">
    <text evidence="1">Belongs to the desulfoferrodoxin family.</text>
</comment>
<evidence type="ECO:0000256" key="1">
    <source>
        <dbReference type="ARBA" id="ARBA00005941"/>
    </source>
</evidence>
<evidence type="ECO:0000313" key="8">
    <source>
        <dbReference type="Proteomes" id="UP000060487"/>
    </source>
</evidence>
<evidence type="ECO:0000259" key="6">
    <source>
        <dbReference type="Pfam" id="PF01880"/>
    </source>
</evidence>
<evidence type="ECO:0000256" key="4">
    <source>
        <dbReference type="ARBA" id="ARBA00022982"/>
    </source>
</evidence>
<keyword evidence="3" id="KW-0479">Metal-binding</keyword>
<dbReference type="PANTHER" id="PTHR36541">
    <property type="entry name" value="SUPEROXIDE REDUCTASE-RELATED"/>
    <property type="match status" value="1"/>
</dbReference>
<dbReference type="Proteomes" id="UP000060487">
    <property type="component" value="Unassembled WGS sequence"/>
</dbReference>
<feature type="domain" description="Desulfoferrodoxin ferrous iron-binding" evidence="6">
    <location>
        <begin position="42"/>
        <end position="135"/>
    </location>
</feature>
<dbReference type="GO" id="GO:0050605">
    <property type="term" value="F:superoxide reductase activity"/>
    <property type="evidence" value="ECO:0007669"/>
    <property type="project" value="UniProtKB-EC"/>
</dbReference>